<dbReference type="AlphaFoldDB" id="A0A2G1WBJ1"/>
<evidence type="ECO:0000313" key="4">
    <source>
        <dbReference type="Proteomes" id="UP000225740"/>
    </source>
</evidence>
<keyword evidence="2" id="KW-0472">Membrane</keyword>
<accession>A0A2G1WBJ1</accession>
<dbReference type="OrthoDB" id="282116at2"/>
<feature type="region of interest" description="Disordered" evidence="1">
    <location>
        <begin position="80"/>
        <end position="108"/>
    </location>
</feature>
<dbReference type="RefSeq" id="WP_099259306.1">
    <property type="nucleotide sequence ID" value="NZ_NIZW01000002.1"/>
</dbReference>
<evidence type="ECO:0000313" key="3">
    <source>
        <dbReference type="EMBL" id="PHQ36404.1"/>
    </source>
</evidence>
<keyword evidence="2" id="KW-0812">Transmembrane</keyword>
<comment type="caution">
    <text evidence="3">The sequence shown here is derived from an EMBL/GenBank/DDBJ whole genome shotgun (WGS) entry which is preliminary data.</text>
</comment>
<dbReference type="GeneID" id="90607256"/>
<dbReference type="EMBL" id="NIZW01000002">
    <property type="protein sequence ID" value="PHQ36404.1"/>
    <property type="molecule type" value="Genomic_DNA"/>
</dbReference>
<keyword evidence="2" id="KW-1133">Transmembrane helix</keyword>
<sequence length="108" mass="12489">MSHNPPSDPSWFERPQNIQRMIIGLVVVCVLLVFANLFYENPHPHFGKVETFFGFQAWFGFIAFVAVVFLGTLLRPLIKKPEGYYDPEPENEFPRLDRPEDNHPGDEA</sequence>
<gene>
    <name evidence="3" type="ORF">CEE69_03120</name>
</gene>
<name>A0A2G1WBJ1_9BACT</name>
<feature type="transmembrane region" description="Helical" evidence="2">
    <location>
        <begin position="51"/>
        <end position="74"/>
    </location>
</feature>
<keyword evidence="4" id="KW-1185">Reference proteome</keyword>
<feature type="transmembrane region" description="Helical" evidence="2">
    <location>
        <begin position="21"/>
        <end position="39"/>
    </location>
</feature>
<evidence type="ECO:0000256" key="1">
    <source>
        <dbReference type="SAM" id="MobiDB-lite"/>
    </source>
</evidence>
<reference evidence="3 4" key="1">
    <citation type="submission" date="2017-06" db="EMBL/GenBank/DDBJ databases">
        <title>Description of Rhodopirellula bahusiensis sp. nov.</title>
        <authorList>
            <person name="Kizina J."/>
            <person name="Harder J."/>
        </authorList>
    </citation>
    <scope>NUCLEOTIDE SEQUENCE [LARGE SCALE GENOMIC DNA]</scope>
    <source>
        <strain evidence="3 4">SWK21</strain>
    </source>
</reference>
<feature type="compositionally biased region" description="Basic and acidic residues" evidence="1">
    <location>
        <begin position="92"/>
        <end position="108"/>
    </location>
</feature>
<organism evidence="3 4">
    <name type="scientific">Rhodopirellula bahusiensis</name>
    <dbReference type="NCBI Taxonomy" id="2014065"/>
    <lineage>
        <taxon>Bacteria</taxon>
        <taxon>Pseudomonadati</taxon>
        <taxon>Planctomycetota</taxon>
        <taxon>Planctomycetia</taxon>
        <taxon>Pirellulales</taxon>
        <taxon>Pirellulaceae</taxon>
        <taxon>Rhodopirellula</taxon>
    </lineage>
</organism>
<proteinExistence type="predicted"/>
<protein>
    <submittedName>
        <fullName evidence="3">Uncharacterized protein</fullName>
    </submittedName>
</protein>
<dbReference type="Proteomes" id="UP000225740">
    <property type="component" value="Unassembled WGS sequence"/>
</dbReference>
<evidence type="ECO:0000256" key="2">
    <source>
        <dbReference type="SAM" id="Phobius"/>
    </source>
</evidence>